<evidence type="ECO:0000313" key="3">
    <source>
        <dbReference type="Proteomes" id="UP000184240"/>
    </source>
</evidence>
<evidence type="ECO:0008006" key="5">
    <source>
        <dbReference type="Google" id="ProtNLM"/>
    </source>
</evidence>
<gene>
    <name evidence="1" type="ORF">DSM01_2591</name>
    <name evidence="2" type="ORF">SAMN04487999_2854</name>
</gene>
<reference evidence="2" key="1">
    <citation type="submission" date="2016-11" db="EMBL/GenBank/DDBJ databases">
        <authorList>
            <person name="Jaros S."/>
            <person name="Januszkiewicz K."/>
            <person name="Wedrychowicz H."/>
        </authorList>
    </citation>
    <scope>NUCLEOTIDE SEQUENCE [LARGE SCALE GENOMIC DNA]</scope>
    <source>
        <strain evidence="2">DSM 19859</strain>
    </source>
</reference>
<evidence type="ECO:0000313" key="2">
    <source>
        <dbReference type="EMBL" id="SHI21282.1"/>
    </source>
</evidence>
<dbReference type="STRING" id="573501.SAMN04487999_2854"/>
<dbReference type="AlphaFoldDB" id="A0A1M5ZAR9"/>
<dbReference type="EMBL" id="FQXT01000005">
    <property type="protein sequence ID" value="SHI21282.1"/>
    <property type="molecule type" value="Genomic_DNA"/>
</dbReference>
<sequence>MKLNLIIFYATLLIGSSLFGQKIHLQIVDSEKTEKDLLKTFGLKAEFDSFSEAQESLNRLKDSLYKEGYFQHIVSLTKNNQLIKVTPGNRSDSITLYIKDKNLQLDFTKKKSLVTTKLPAFLQNITKKETDAGHPLSTTSLKNIRLDNNKLTAELHLERKQQRKVSNFLIKGYPKFPKSFLKHYARLDTTKTFNRSEIQKKTDNLNNLLFTTQTKPPEILFTKDSTNLYLYIEKNNINQFEGFIGFASDEETNKLRIDGVIDLQLTNNFNYGESLGFYYKSNGDNQQILELSARLPYLFKSPISLSANFNLFRQDSLFSNTSQSLSAEFQAAQNLSINTTYNHTSSNVTTSTPDSNPFTKNSLSLGLTYTNRKNYILLPQITQFKIDIGGARRIDQNTNSQFFTTIEALKTFTISSKQQLYLESNTSILNSEDYYENELFRFGGIKTLRGFKENSIFSSTYSTLLTEFRQVLTNGLTINSIFDLAYSKNHINNSENHLYSIGLGASIVTQSGTLKLNFANGTTLGNTPKFSNTILHLTLLTQF</sequence>
<dbReference type="Proteomes" id="UP000290037">
    <property type="component" value="Unassembled WGS sequence"/>
</dbReference>
<protein>
    <recommendedName>
        <fullName evidence="5">Outer membrane protein assembly factor BamA</fullName>
    </recommendedName>
</protein>
<evidence type="ECO:0000313" key="4">
    <source>
        <dbReference type="Proteomes" id="UP000290037"/>
    </source>
</evidence>
<organism evidence="2 3">
    <name type="scientific">Leeuwenhoekiella palythoae</name>
    <dbReference type="NCBI Taxonomy" id="573501"/>
    <lineage>
        <taxon>Bacteria</taxon>
        <taxon>Pseudomonadati</taxon>
        <taxon>Bacteroidota</taxon>
        <taxon>Flavobacteriia</taxon>
        <taxon>Flavobacteriales</taxon>
        <taxon>Flavobacteriaceae</taxon>
        <taxon>Leeuwenhoekiella</taxon>
    </lineage>
</organism>
<accession>A0A1M5ZAR9</accession>
<reference evidence="3" key="2">
    <citation type="submission" date="2016-11" db="EMBL/GenBank/DDBJ databases">
        <authorList>
            <person name="Varghese N."/>
            <person name="Submissions S."/>
        </authorList>
    </citation>
    <scope>NUCLEOTIDE SEQUENCE [LARGE SCALE GENOMIC DNA]</scope>
    <source>
        <strain evidence="3">DSM 19859</strain>
    </source>
</reference>
<dbReference type="Gene3D" id="2.40.160.50">
    <property type="entry name" value="membrane protein fhac: a member of the omp85/tpsb transporter family"/>
    <property type="match status" value="1"/>
</dbReference>
<dbReference type="EMBL" id="QOVN01000005">
    <property type="protein sequence ID" value="RXG28084.1"/>
    <property type="molecule type" value="Genomic_DNA"/>
</dbReference>
<evidence type="ECO:0000313" key="1">
    <source>
        <dbReference type="EMBL" id="RXG28084.1"/>
    </source>
</evidence>
<proteinExistence type="predicted"/>
<reference evidence="1 4" key="3">
    <citation type="submission" date="2018-07" db="EMBL/GenBank/DDBJ databases">
        <title>Leeuwenhoekiella genomics.</title>
        <authorList>
            <person name="Tahon G."/>
            <person name="Willems A."/>
        </authorList>
    </citation>
    <scope>NUCLEOTIDE SEQUENCE [LARGE SCALE GENOMIC DNA]</scope>
    <source>
        <strain evidence="1 4">LMG 24856</strain>
    </source>
</reference>
<name>A0A1M5ZAR9_9FLAO</name>
<keyword evidence="4" id="KW-1185">Reference proteome</keyword>
<dbReference type="Proteomes" id="UP000184240">
    <property type="component" value="Unassembled WGS sequence"/>
</dbReference>